<dbReference type="Proteomes" id="UP001470230">
    <property type="component" value="Unassembled WGS sequence"/>
</dbReference>
<proteinExistence type="predicted"/>
<evidence type="ECO:0008006" key="3">
    <source>
        <dbReference type="Google" id="ProtNLM"/>
    </source>
</evidence>
<accession>A0ABR2HE02</accession>
<evidence type="ECO:0000313" key="1">
    <source>
        <dbReference type="EMBL" id="KAK8843873.1"/>
    </source>
</evidence>
<name>A0ABR2HE02_9EUKA</name>
<dbReference type="EMBL" id="JAPFFF010000034">
    <property type="protein sequence ID" value="KAK8843873.1"/>
    <property type="molecule type" value="Genomic_DNA"/>
</dbReference>
<keyword evidence="2" id="KW-1185">Reference proteome</keyword>
<organism evidence="1 2">
    <name type="scientific">Tritrichomonas musculus</name>
    <dbReference type="NCBI Taxonomy" id="1915356"/>
    <lineage>
        <taxon>Eukaryota</taxon>
        <taxon>Metamonada</taxon>
        <taxon>Parabasalia</taxon>
        <taxon>Tritrichomonadida</taxon>
        <taxon>Tritrichomonadidae</taxon>
        <taxon>Tritrichomonas</taxon>
    </lineage>
</organism>
<reference evidence="1 2" key="1">
    <citation type="submission" date="2024-04" db="EMBL/GenBank/DDBJ databases">
        <title>Tritrichomonas musculus Genome.</title>
        <authorList>
            <person name="Alves-Ferreira E."/>
            <person name="Grigg M."/>
            <person name="Lorenzi H."/>
            <person name="Galac M."/>
        </authorList>
    </citation>
    <scope>NUCLEOTIDE SEQUENCE [LARGE SCALE GENOMIC DNA]</scope>
    <source>
        <strain evidence="1 2">EAF2021</strain>
    </source>
</reference>
<dbReference type="InterPro" id="IPR011009">
    <property type="entry name" value="Kinase-like_dom_sf"/>
</dbReference>
<dbReference type="SUPFAM" id="SSF56112">
    <property type="entry name" value="Protein kinase-like (PK-like)"/>
    <property type="match status" value="1"/>
</dbReference>
<sequence length="112" mass="13211">MQNLEALDSINKFDFNGYKKLFDLDNGNCGTVYLAQKEDRVIAIKEFFSRKNEDEDEKANRIIREIKNLSKCSSFNQLIIPFRGISFKDLNGDKSEKNFKSRCPRKNRYERC</sequence>
<evidence type="ECO:0000313" key="2">
    <source>
        <dbReference type="Proteomes" id="UP001470230"/>
    </source>
</evidence>
<dbReference type="Gene3D" id="3.30.200.20">
    <property type="entry name" value="Phosphorylase Kinase, domain 1"/>
    <property type="match status" value="1"/>
</dbReference>
<gene>
    <name evidence="1" type="ORF">M9Y10_024949</name>
</gene>
<protein>
    <recommendedName>
        <fullName evidence="3">Protein kinase domain-containing protein</fullName>
    </recommendedName>
</protein>
<comment type="caution">
    <text evidence="1">The sequence shown here is derived from an EMBL/GenBank/DDBJ whole genome shotgun (WGS) entry which is preliminary data.</text>
</comment>